<name>A0ABN1GD67_9BACI</name>
<proteinExistence type="predicted"/>
<protein>
    <submittedName>
        <fullName evidence="5">Ubiquitin-like domain-containing protein</fullName>
    </submittedName>
</protein>
<keyword evidence="3" id="KW-0472">Membrane</keyword>
<sequence length="424" mass="45789">MKLFSRLLPASKLKLILSCIGVMALVVFSGFVLFEATKAEVAVTENGEKQTVQTHASTVKELLTELNITVGEHDSLSHQVNAEIKNGMHITYKKASKVIVTVDGNEQVYYTTKDTVGEFLKANEMDVSKRDETSHKASEPIKNGLTLTINKAFKVAVHNGGKKEKLWFTGGTVGELLKQNDISLGKLDKVKPAKKEKVTKDTPIKITRVKKDTKTVKEKIAYETEERKDSNLDKGKKRVIAEGSEGLVVKKYEITKENGDVVNRELMNKEVKRKSEKRVVAFGTKEEQDLVTLSSSSSNSSSNSNSDSSSSGGSNKSEDTGSSNNDSGDVYSMTVTAYSADCGGCSGVTATGIDLNANPNKKVVAVDPNVIPLGTRVWVEGYGYAVAADVGGGVNGHHVDVHVPSKADAHAFGTRYNVTVKVLD</sequence>
<dbReference type="Pfam" id="PF06725">
    <property type="entry name" value="3D"/>
    <property type="match status" value="1"/>
</dbReference>
<dbReference type="PANTHER" id="PTHR39160:SF4">
    <property type="entry name" value="RESUSCITATION-PROMOTING FACTOR RPFB"/>
    <property type="match status" value="1"/>
</dbReference>
<dbReference type="CDD" id="cd22786">
    <property type="entry name" value="DPBB_YuiC-like"/>
    <property type="match status" value="1"/>
</dbReference>
<dbReference type="InterPro" id="IPR036908">
    <property type="entry name" value="RlpA-like_sf"/>
</dbReference>
<dbReference type="Gene3D" id="2.20.230.10">
    <property type="entry name" value="Resuscitation-promoting factor rpfb"/>
    <property type="match status" value="1"/>
</dbReference>
<evidence type="ECO:0000256" key="1">
    <source>
        <dbReference type="ARBA" id="ARBA00022729"/>
    </source>
</evidence>
<reference evidence="5 6" key="1">
    <citation type="journal article" date="2019" name="Int. J. Syst. Evol. Microbiol.">
        <title>The Global Catalogue of Microorganisms (GCM) 10K type strain sequencing project: providing services to taxonomists for standard genome sequencing and annotation.</title>
        <authorList>
            <consortium name="The Broad Institute Genomics Platform"/>
            <consortium name="The Broad Institute Genome Sequencing Center for Infectious Disease"/>
            <person name="Wu L."/>
            <person name="Ma J."/>
        </authorList>
    </citation>
    <scope>NUCLEOTIDE SEQUENCE [LARGE SCALE GENOMIC DNA]</scope>
    <source>
        <strain evidence="5 6">JCM 15395</strain>
    </source>
</reference>
<keyword evidence="6" id="KW-1185">Reference proteome</keyword>
<feature type="domain" description="G5" evidence="4">
    <location>
        <begin position="206"/>
        <end position="286"/>
    </location>
</feature>
<feature type="compositionally biased region" description="Low complexity" evidence="2">
    <location>
        <begin position="294"/>
        <end position="315"/>
    </location>
</feature>
<dbReference type="Gene3D" id="2.40.40.10">
    <property type="entry name" value="RlpA-like domain"/>
    <property type="match status" value="1"/>
</dbReference>
<dbReference type="SMART" id="SM01208">
    <property type="entry name" value="G5"/>
    <property type="match status" value="1"/>
</dbReference>
<dbReference type="Pfam" id="PF03990">
    <property type="entry name" value="DUF348"/>
    <property type="match status" value="3"/>
</dbReference>
<feature type="region of interest" description="Disordered" evidence="2">
    <location>
        <begin position="288"/>
        <end position="328"/>
    </location>
</feature>
<dbReference type="RefSeq" id="WP_343814375.1">
    <property type="nucleotide sequence ID" value="NZ_BAAADS010000018.1"/>
</dbReference>
<evidence type="ECO:0000256" key="3">
    <source>
        <dbReference type="SAM" id="Phobius"/>
    </source>
</evidence>
<gene>
    <name evidence="5" type="ORF">GCM10009001_28010</name>
</gene>
<dbReference type="InterPro" id="IPR007137">
    <property type="entry name" value="DUF348"/>
</dbReference>
<accession>A0ABN1GD67</accession>
<evidence type="ECO:0000256" key="2">
    <source>
        <dbReference type="SAM" id="MobiDB-lite"/>
    </source>
</evidence>
<dbReference type="PANTHER" id="PTHR39160">
    <property type="entry name" value="CELL WALL-BINDING PROTEIN YOCH"/>
    <property type="match status" value="1"/>
</dbReference>
<keyword evidence="3" id="KW-1133">Transmembrane helix</keyword>
<evidence type="ECO:0000313" key="5">
    <source>
        <dbReference type="EMBL" id="GAA0608996.1"/>
    </source>
</evidence>
<dbReference type="InterPro" id="IPR010611">
    <property type="entry name" value="3D_dom"/>
</dbReference>
<dbReference type="Proteomes" id="UP001500866">
    <property type="component" value="Unassembled WGS sequence"/>
</dbReference>
<evidence type="ECO:0000313" key="6">
    <source>
        <dbReference type="Proteomes" id="UP001500866"/>
    </source>
</evidence>
<feature type="transmembrane region" description="Helical" evidence="3">
    <location>
        <begin position="12"/>
        <end position="34"/>
    </location>
</feature>
<dbReference type="Pfam" id="PF07501">
    <property type="entry name" value="G5"/>
    <property type="match status" value="1"/>
</dbReference>
<dbReference type="SUPFAM" id="SSF50685">
    <property type="entry name" value="Barwin-like endoglucanases"/>
    <property type="match status" value="1"/>
</dbReference>
<organism evidence="5 6">
    <name type="scientific">Virgibacillus siamensis</name>
    <dbReference type="NCBI Taxonomy" id="480071"/>
    <lineage>
        <taxon>Bacteria</taxon>
        <taxon>Bacillati</taxon>
        <taxon>Bacillota</taxon>
        <taxon>Bacilli</taxon>
        <taxon>Bacillales</taxon>
        <taxon>Bacillaceae</taxon>
        <taxon>Virgibacillus</taxon>
    </lineage>
</organism>
<dbReference type="EMBL" id="BAAADS010000018">
    <property type="protein sequence ID" value="GAA0608996.1"/>
    <property type="molecule type" value="Genomic_DNA"/>
</dbReference>
<evidence type="ECO:0000259" key="4">
    <source>
        <dbReference type="PROSITE" id="PS51109"/>
    </source>
</evidence>
<keyword evidence="1" id="KW-0732">Signal</keyword>
<dbReference type="PROSITE" id="PS51109">
    <property type="entry name" value="G5"/>
    <property type="match status" value="1"/>
</dbReference>
<keyword evidence="3" id="KW-0812">Transmembrane</keyword>
<dbReference type="InterPro" id="IPR051933">
    <property type="entry name" value="Resuscitation_pf_RpfB"/>
</dbReference>
<dbReference type="InterPro" id="IPR011098">
    <property type="entry name" value="G5_dom"/>
</dbReference>
<comment type="caution">
    <text evidence="5">The sequence shown here is derived from an EMBL/GenBank/DDBJ whole genome shotgun (WGS) entry which is preliminary data.</text>
</comment>